<accession>A0A5R9F4I4</accession>
<comment type="caution">
    <text evidence="1">The sequence shown here is derived from an EMBL/GenBank/DDBJ whole genome shotgun (WGS) entry which is preliminary data.</text>
</comment>
<dbReference type="InterPro" id="IPR009078">
    <property type="entry name" value="Ferritin-like_SF"/>
</dbReference>
<keyword evidence="2" id="KW-1185">Reference proteome</keyword>
<evidence type="ECO:0000313" key="1">
    <source>
        <dbReference type="EMBL" id="TLS37310.1"/>
    </source>
</evidence>
<dbReference type="EMBL" id="SWLG01000007">
    <property type="protein sequence ID" value="TLS37310.1"/>
    <property type="molecule type" value="Genomic_DNA"/>
</dbReference>
<sequence length="149" mass="17391">MTQQGQMMQQQAMSQGDMSQLLKDIDKAANDEYGAVQYYTKLAELAPNDRFRQQVLGIRQDEIKHLRWFSRIYFRLTGQYVTLTTAELPRTFRQGVSDSIKDEEAAVGFYRNIAARLGMYPAYQRFFQNAAIDEARHYQIFTSIQQTLQ</sequence>
<organism evidence="1 2">
    <name type="scientific">Exobacillus caeni</name>
    <dbReference type="NCBI Taxonomy" id="2574798"/>
    <lineage>
        <taxon>Bacteria</taxon>
        <taxon>Bacillati</taxon>
        <taxon>Bacillota</taxon>
        <taxon>Bacilli</taxon>
        <taxon>Bacillales</taxon>
        <taxon>Guptibacillaceae</taxon>
        <taxon>Exobacillus</taxon>
    </lineage>
</organism>
<dbReference type="Gene3D" id="1.20.1260.10">
    <property type="match status" value="1"/>
</dbReference>
<protein>
    <submittedName>
        <fullName evidence="1">Ferritin-like domain-containing protein</fullName>
    </submittedName>
</protein>
<dbReference type="InterPro" id="IPR012347">
    <property type="entry name" value="Ferritin-like"/>
</dbReference>
<dbReference type="OrthoDB" id="573482at2"/>
<dbReference type="SUPFAM" id="SSF47240">
    <property type="entry name" value="Ferritin-like"/>
    <property type="match status" value="1"/>
</dbReference>
<dbReference type="Proteomes" id="UP000308230">
    <property type="component" value="Unassembled WGS sequence"/>
</dbReference>
<proteinExistence type="predicted"/>
<evidence type="ECO:0000313" key="2">
    <source>
        <dbReference type="Proteomes" id="UP000308230"/>
    </source>
</evidence>
<name>A0A5R9F4I4_9BACL</name>
<gene>
    <name evidence="1" type="ORF">FCL54_12115</name>
</gene>
<dbReference type="AlphaFoldDB" id="A0A5R9F4I4"/>
<reference evidence="1 2" key="1">
    <citation type="submission" date="2019-04" db="EMBL/GenBank/DDBJ databases">
        <title>Bacillus caeni sp. nov., a bacterium isolated from mangrove sediment.</title>
        <authorList>
            <person name="Huang H."/>
            <person name="Mo K."/>
            <person name="Hu Y."/>
        </authorList>
    </citation>
    <scope>NUCLEOTIDE SEQUENCE [LARGE SCALE GENOMIC DNA]</scope>
    <source>
        <strain evidence="1 2">HB172195</strain>
    </source>
</reference>
<dbReference type="CDD" id="cd00657">
    <property type="entry name" value="Ferritin_like"/>
    <property type="match status" value="1"/>
</dbReference>